<dbReference type="InterPro" id="IPR006598">
    <property type="entry name" value="CAP10"/>
</dbReference>
<dbReference type="RefSeq" id="XP_060278625.1">
    <property type="nucleotide sequence ID" value="XM_060425032.1"/>
</dbReference>
<dbReference type="AlphaFoldDB" id="A0AAJ0BSV0"/>
<dbReference type="PANTHER" id="PTHR12203">
    <property type="entry name" value="KDEL LYS-ASP-GLU-LEU CONTAINING - RELATED"/>
    <property type="match status" value="1"/>
</dbReference>
<proteinExistence type="predicted"/>
<dbReference type="PANTHER" id="PTHR12203:SF63">
    <property type="entry name" value="GLYCOSYL TRANSFERASE CAP10 DOMAIN-CONTAINING PROTEIN"/>
    <property type="match status" value="1"/>
</dbReference>
<keyword evidence="3" id="KW-1185">Reference proteome</keyword>
<dbReference type="InterPro" id="IPR051091">
    <property type="entry name" value="O-Glucosyltr/Glycosyltrsf_90"/>
</dbReference>
<comment type="caution">
    <text evidence="2">The sequence shown here is derived from an EMBL/GenBank/DDBJ whole genome shotgun (WGS) entry which is preliminary data.</text>
</comment>
<dbReference type="SMART" id="SM00672">
    <property type="entry name" value="CAP10"/>
    <property type="match status" value="1"/>
</dbReference>
<evidence type="ECO:0000259" key="1">
    <source>
        <dbReference type="SMART" id="SM00672"/>
    </source>
</evidence>
<name>A0AAJ0BSV0_9PEZI</name>
<dbReference type="GeneID" id="85308219"/>
<evidence type="ECO:0000313" key="2">
    <source>
        <dbReference type="EMBL" id="KAK1762412.1"/>
    </source>
</evidence>
<sequence length="478" mass="52227">MKARQSRRLKQATLVLGGCLALYCLLFVSSSTIDDEAPGSGSTRSTSRPASSKLLTPDLLANLSLSEEQCNAAFPGLTKEIDDAVAEGPFKVKQTGDLGPLQGRIKDGKLSIINTQRKVDLSREMANSRSAAMHQLHRALITSPSPLPDTIFSLNFQDQPFGTAWTYSRPADPTFRSKDPDVRNFLMPHFSFWAWPLPFIGSMDRAARAIAAIESSLPFARKIPKAVWRGTTWFNSVQNPRLRQNLIVASRGRPWADIEALEWTTAEKGRPGAAGAAGGGNSRNASNALPIEDFCRYKYVVHTDGIAYSGRFQFLQMCASVVITPPILWMQHTTHLVRPVFSSDLAGTGGGASADSRAKAAGAPGTGAGAGWVESERIRNSWPVRYRPEEANIVFVAPDWSDLEATVTWLEDHPDVAEGIARRQREMFVGGGYFSPAAEACYWRALVRGWAEVARTEGMGWEDLEGVTFETFSLTGGD</sequence>
<protein>
    <submittedName>
        <fullName evidence="2">Glycosyl transferase family 90-domain-containing protein</fullName>
    </submittedName>
</protein>
<organism evidence="2 3">
    <name type="scientific">Phialemonium atrogriseum</name>
    <dbReference type="NCBI Taxonomy" id="1093897"/>
    <lineage>
        <taxon>Eukaryota</taxon>
        <taxon>Fungi</taxon>
        <taxon>Dikarya</taxon>
        <taxon>Ascomycota</taxon>
        <taxon>Pezizomycotina</taxon>
        <taxon>Sordariomycetes</taxon>
        <taxon>Sordariomycetidae</taxon>
        <taxon>Cephalothecales</taxon>
        <taxon>Cephalothecaceae</taxon>
        <taxon>Phialemonium</taxon>
    </lineage>
</organism>
<evidence type="ECO:0000313" key="3">
    <source>
        <dbReference type="Proteomes" id="UP001244011"/>
    </source>
</evidence>
<dbReference type="GO" id="GO:0016740">
    <property type="term" value="F:transferase activity"/>
    <property type="evidence" value="ECO:0007669"/>
    <property type="project" value="UniProtKB-KW"/>
</dbReference>
<dbReference type="EMBL" id="MU839038">
    <property type="protein sequence ID" value="KAK1762412.1"/>
    <property type="molecule type" value="Genomic_DNA"/>
</dbReference>
<accession>A0AAJ0BSV0</accession>
<dbReference type="Pfam" id="PF05686">
    <property type="entry name" value="Glyco_transf_90"/>
    <property type="match status" value="1"/>
</dbReference>
<gene>
    <name evidence="2" type="ORF">QBC33DRAFT_461466</name>
</gene>
<dbReference type="Proteomes" id="UP001244011">
    <property type="component" value="Unassembled WGS sequence"/>
</dbReference>
<reference evidence="2" key="1">
    <citation type="submission" date="2023-06" db="EMBL/GenBank/DDBJ databases">
        <title>Genome-scale phylogeny and comparative genomics of the fungal order Sordariales.</title>
        <authorList>
            <consortium name="Lawrence Berkeley National Laboratory"/>
            <person name="Hensen N."/>
            <person name="Bonometti L."/>
            <person name="Westerberg I."/>
            <person name="Brannstrom I.O."/>
            <person name="Guillou S."/>
            <person name="Cros-Aarteil S."/>
            <person name="Calhoun S."/>
            <person name="Haridas S."/>
            <person name="Kuo A."/>
            <person name="Mondo S."/>
            <person name="Pangilinan J."/>
            <person name="Riley R."/>
            <person name="Labutti K."/>
            <person name="Andreopoulos B."/>
            <person name="Lipzen A."/>
            <person name="Chen C."/>
            <person name="Yanf M."/>
            <person name="Daum C."/>
            <person name="Ng V."/>
            <person name="Clum A."/>
            <person name="Steindorff A."/>
            <person name="Ohm R."/>
            <person name="Martin F."/>
            <person name="Silar P."/>
            <person name="Natvig D."/>
            <person name="Lalanne C."/>
            <person name="Gautier V."/>
            <person name="Ament-Velasquez S.L."/>
            <person name="Kruys A."/>
            <person name="Hutchinson M.I."/>
            <person name="Powell A.J."/>
            <person name="Barry K."/>
            <person name="Miller A.N."/>
            <person name="Grigoriev I.V."/>
            <person name="Debuchy R."/>
            <person name="Gladieux P."/>
            <person name="Thoren M.H."/>
            <person name="Johannesson H."/>
        </authorList>
    </citation>
    <scope>NUCLEOTIDE SEQUENCE</scope>
    <source>
        <strain evidence="2">8032-3</strain>
    </source>
</reference>
<keyword evidence="2" id="KW-0808">Transferase</keyword>
<feature type="domain" description="Glycosyl transferase CAP10" evidence="1">
    <location>
        <begin position="146"/>
        <end position="457"/>
    </location>
</feature>